<dbReference type="EMBL" id="JAAIKB010000023">
    <property type="protein sequence ID" value="NGM24016.1"/>
    <property type="molecule type" value="Genomic_DNA"/>
</dbReference>
<keyword evidence="2" id="KW-1185">Reference proteome</keyword>
<evidence type="ECO:0000313" key="1">
    <source>
        <dbReference type="EMBL" id="NGM24016.1"/>
    </source>
</evidence>
<dbReference type="Proteomes" id="UP000475385">
    <property type="component" value="Unassembled WGS sequence"/>
</dbReference>
<evidence type="ECO:0000313" key="2">
    <source>
        <dbReference type="Proteomes" id="UP000475385"/>
    </source>
</evidence>
<comment type="caution">
    <text evidence="1">The sequence shown here is derived from an EMBL/GenBank/DDBJ whole genome shotgun (WGS) entry which is preliminary data.</text>
</comment>
<protein>
    <submittedName>
        <fullName evidence="1">Uncharacterized protein</fullName>
    </submittedName>
</protein>
<gene>
    <name evidence="1" type="ORF">G3576_28675</name>
</gene>
<dbReference type="RefSeq" id="WP_164697933.1">
    <property type="nucleotide sequence ID" value="NZ_JAAIKB010000023.1"/>
</dbReference>
<proteinExistence type="predicted"/>
<organism evidence="1 2">
    <name type="scientific">Falsiroseomonas algicola</name>
    <dbReference type="NCBI Taxonomy" id="2716930"/>
    <lineage>
        <taxon>Bacteria</taxon>
        <taxon>Pseudomonadati</taxon>
        <taxon>Pseudomonadota</taxon>
        <taxon>Alphaproteobacteria</taxon>
        <taxon>Acetobacterales</taxon>
        <taxon>Roseomonadaceae</taxon>
        <taxon>Falsiroseomonas</taxon>
    </lineage>
</organism>
<sequence length="82" mass="9460">MPELLVVQTREYRLHRMEVFDRGKAGFTVLIHPPANRGQTREMVREHPGETLGEMLNRAKAEIDVVMGPKRPPPPRGYARRD</sequence>
<accession>A0A6M1LU48</accession>
<reference evidence="1 2" key="1">
    <citation type="submission" date="2020-03" db="EMBL/GenBank/DDBJ databases">
        <title>Roseomonas stagni sp. nov., isolated from pond water in Japan.</title>
        <authorList>
            <person name="Furuhata K."/>
            <person name="Miyamoto H."/>
            <person name="Goto K."/>
        </authorList>
    </citation>
    <scope>NUCLEOTIDE SEQUENCE [LARGE SCALE GENOMIC DNA]</scope>
    <source>
        <strain evidence="1 2">PeD5</strain>
    </source>
</reference>
<dbReference type="AlphaFoldDB" id="A0A6M1LU48"/>
<name>A0A6M1LU48_9PROT</name>